<feature type="compositionally biased region" description="Gly residues" evidence="1">
    <location>
        <begin position="374"/>
        <end position="388"/>
    </location>
</feature>
<feature type="transmembrane region" description="Helical" evidence="2">
    <location>
        <begin position="258"/>
        <end position="277"/>
    </location>
</feature>
<evidence type="ECO:0000313" key="4">
    <source>
        <dbReference type="Proteomes" id="UP000185003"/>
    </source>
</evidence>
<dbReference type="OrthoDB" id="660047at2"/>
<feature type="transmembrane region" description="Helical" evidence="2">
    <location>
        <begin position="185"/>
        <end position="202"/>
    </location>
</feature>
<reference evidence="3 4" key="1">
    <citation type="submission" date="2016-11" db="EMBL/GenBank/DDBJ databases">
        <authorList>
            <person name="Jaros S."/>
            <person name="Januszkiewicz K."/>
            <person name="Wedrychowicz H."/>
        </authorList>
    </citation>
    <scope>NUCLEOTIDE SEQUENCE [LARGE SCALE GENOMIC DNA]</scope>
    <source>
        <strain evidence="3 4">DSM 24787</strain>
    </source>
</reference>
<dbReference type="AlphaFoldDB" id="A0A1N6EIB6"/>
<gene>
    <name evidence="3" type="ORF">SAMN04488055_1630</name>
</gene>
<dbReference type="RefSeq" id="WP_074238760.1">
    <property type="nucleotide sequence ID" value="NZ_FSRA01000001.1"/>
</dbReference>
<feature type="transmembrane region" description="Helical" evidence="2">
    <location>
        <begin position="161"/>
        <end position="179"/>
    </location>
</feature>
<organism evidence="3 4">
    <name type="scientific">Chitinophaga niabensis</name>
    <dbReference type="NCBI Taxonomy" id="536979"/>
    <lineage>
        <taxon>Bacteria</taxon>
        <taxon>Pseudomonadati</taxon>
        <taxon>Bacteroidota</taxon>
        <taxon>Chitinophagia</taxon>
        <taxon>Chitinophagales</taxon>
        <taxon>Chitinophagaceae</taxon>
        <taxon>Chitinophaga</taxon>
    </lineage>
</organism>
<evidence type="ECO:0000256" key="1">
    <source>
        <dbReference type="SAM" id="MobiDB-lite"/>
    </source>
</evidence>
<keyword evidence="2" id="KW-0812">Transmembrane</keyword>
<accession>A0A1N6EIB6</accession>
<dbReference type="Proteomes" id="UP000185003">
    <property type="component" value="Unassembled WGS sequence"/>
</dbReference>
<dbReference type="STRING" id="536979.SAMN04488055_1630"/>
<evidence type="ECO:0000313" key="3">
    <source>
        <dbReference type="EMBL" id="SIN82697.1"/>
    </source>
</evidence>
<name>A0A1N6EIB6_9BACT</name>
<evidence type="ECO:0000256" key="2">
    <source>
        <dbReference type="SAM" id="Phobius"/>
    </source>
</evidence>
<protein>
    <submittedName>
        <fullName evidence="3">Uncharacterized protein</fullName>
    </submittedName>
</protein>
<dbReference type="EMBL" id="FSRA01000001">
    <property type="protein sequence ID" value="SIN82697.1"/>
    <property type="molecule type" value="Genomic_DNA"/>
</dbReference>
<sequence length="388" mass="42400">MIAYKRLDLENSWIQQDAKEACLKECITKEENQQIKAQYPTGLYTPNIFIRIGLFLATAVIGIFSFGLLLLFMASALNEETFGGIAIFFALVAYGCLELIVKEKKHFGAGVDEALMWMTGALVITAFILLGKWDVDQPVYYMVVLLLAGYFALRFLDSLMAVVSFIGLLGTLFCITLQLGSIAKMIMPFVVMTASLLVYLAASRLSGKAGNRPYFNCLNLVSIASLLTLYIGGNYFVVREAGNEMFGMHLAPEDSIPGGWLFWTFTVIIPLIYIFLGIRKKDAILLRTGLVLVGAIVFTIRYYHSVMPIEGAMTLGGILMIVLAYGVIRYLKEPKHGFSSEGEETSGEGAIQLESLVIAQTMSTTPQPDESFKFGGGTGGGGGASDSY</sequence>
<feature type="transmembrane region" description="Helical" evidence="2">
    <location>
        <begin position="309"/>
        <end position="328"/>
    </location>
</feature>
<feature type="region of interest" description="Disordered" evidence="1">
    <location>
        <begin position="364"/>
        <end position="388"/>
    </location>
</feature>
<feature type="transmembrane region" description="Helical" evidence="2">
    <location>
        <begin position="284"/>
        <end position="303"/>
    </location>
</feature>
<feature type="transmembrane region" description="Helical" evidence="2">
    <location>
        <begin position="52"/>
        <end position="76"/>
    </location>
</feature>
<feature type="transmembrane region" description="Helical" evidence="2">
    <location>
        <begin position="113"/>
        <end position="133"/>
    </location>
</feature>
<feature type="transmembrane region" description="Helical" evidence="2">
    <location>
        <begin position="82"/>
        <end position="101"/>
    </location>
</feature>
<feature type="transmembrane region" description="Helical" evidence="2">
    <location>
        <begin position="214"/>
        <end position="238"/>
    </location>
</feature>
<keyword evidence="4" id="KW-1185">Reference proteome</keyword>
<feature type="transmembrane region" description="Helical" evidence="2">
    <location>
        <begin position="139"/>
        <end position="156"/>
    </location>
</feature>
<keyword evidence="2" id="KW-0472">Membrane</keyword>
<proteinExistence type="predicted"/>
<keyword evidence="2" id="KW-1133">Transmembrane helix</keyword>